<evidence type="ECO:0000259" key="2">
    <source>
        <dbReference type="Pfam" id="PF13550"/>
    </source>
</evidence>
<protein>
    <recommendedName>
        <fullName evidence="2">Tip attachment protein J domain-containing protein</fullName>
    </recommendedName>
</protein>
<dbReference type="InterPro" id="IPR032876">
    <property type="entry name" value="J_dom"/>
</dbReference>
<accession>A0A975K5R7</accession>
<keyword evidence="1" id="KW-1133">Transmembrane helix</keyword>
<evidence type="ECO:0000313" key="3">
    <source>
        <dbReference type="EMBL" id="QUT04849.1"/>
    </source>
</evidence>
<dbReference type="RefSeq" id="WP_212608589.1">
    <property type="nucleotide sequence ID" value="NZ_CP073910.1"/>
</dbReference>
<evidence type="ECO:0000256" key="1">
    <source>
        <dbReference type="SAM" id="Phobius"/>
    </source>
</evidence>
<evidence type="ECO:0000313" key="4">
    <source>
        <dbReference type="Proteomes" id="UP000681425"/>
    </source>
</evidence>
<dbReference type="Proteomes" id="UP000681425">
    <property type="component" value="Chromosome"/>
</dbReference>
<name>A0A975K5R7_9SPHN</name>
<proteinExistence type="predicted"/>
<gene>
    <name evidence="3" type="ORF">KFK14_17715</name>
</gene>
<dbReference type="AlphaFoldDB" id="A0A975K5R7"/>
<dbReference type="EMBL" id="CP073910">
    <property type="protein sequence ID" value="QUT04849.1"/>
    <property type="molecule type" value="Genomic_DNA"/>
</dbReference>
<organism evidence="3 4">
    <name type="scientific">Sphingobium phenoxybenzoativorans</name>
    <dbReference type="NCBI Taxonomy" id="1592790"/>
    <lineage>
        <taxon>Bacteria</taxon>
        <taxon>Pseudomonadati</taxon>
        <taxon>Pseudomonadota</taxon>
        <taxon>Alphaproteobacteria</taxon>
        <taxon>Sphingomonadales</taxon>
        <taxon>Sphingomonadaceae</taxon>
        <taxon>Sphingobium</taxon>
    </lineage>
</organism>
<keyword evidence="1" id="KW-0812">Transmembrane</keyword>
<keyword evidence="4" id="KW-1185">Reference proteome</keyword>
<dbReference type="KEGG" id="spph:KFK14_17715"/>
<feature type="transmembrane region" description="Helical" evidence="1">
    <location>
        <begin position="33"/>
        <end position="56"/>
    </location>
</feature>
<sequence>MKGIVGLGLAIGIAVLAPALAPALLSALGTTTATALATSLATALIATALSVAAGVIMQQLAGKPASAKATPINFRNSVSNSFIIIGKRRQGGKLVFYHPVGKTERYFIWAAAGHRCKGVTKWFLNDEEVTVDGSGKVTSGVYANHAWLWFGRGSYDTDETPAGWRAATGGKWTIDHVGYGVAKIYAKFEMTKDVVSAGMPTMSAEIEGSDEIRDPRTGTVGYTNLATPAFYWWLAMPREEGGFGAAADEIPGDALLSAWTNICDENVDNGSGGTEKRYAFDSLIEVGAPPSQVRDTFVTCCAGGFTFSEGVFLMRPGYWVPPSMTLDERDLAGGIRVSPMLDAEAVATDVSGTFVDPEDLYQPGPIPTRRVAAADIRQVDYDLAHVTSHTRAQRILEIMLRRAQCEKRVDWPMNIAGLETRAMQTVQLGTARYGLSNYTWAIDGWSLSQDYGVALGLREENADIYAEPVLLPKQSSATPDAAEAVPLEADSAALLGGTYGKTDIDDIRARLDALEP</sequence>
<feature type="domain" description="Tip attachment protein J" evidence="2">
    <location>
        <begin position="341"/>
        <end position="445"/>
    </location>
</feature>
<keyword evidence="1" id="KW-0472">Membrane</keyword>
<dbReference type="Pfam" id="PF13550">
    <property type="entry name" value="Phage-tail_3"/>
    <property type="match status" value="1"/>
</dbReference>
<reference evidence="3" key="1">
    <citation type="submission" date="2021-04" db="EMBL/GenBank/DDBJ databases">
        <title>Isolation of p-tert-butylphenol degrading bacteria Sphingobium phenoxybenzoativorans Tas13 from active sludge.</title>
        <authorList>
            <person name="Li Y."/>
        </authorList>
    </citation>
    <scope>NUCLEOTIDE SEQUENCE</scope>
    <source>
        <strain evidence="3">Tas13</strain>
    </source>
</reference>